<protein>
    <recommendedName>
        <fullName evidence="4">threonine ammonia-lyase</fullName>
        <ecNumber evidence="4">4.3.1.19</ecNumber>
    </recommendedName>
    <alternativeName>
        <fullName evidence="8">Threonine deaminase</fullName>
    </alternativeName>
</protein>
<evidence type="ECO:0000256" key="4">
    <source>
        <dbReference type="ARBA" id="ARBA00012096"/>
    </source>
</evidence>
<evidence type="ECO:0000256" key="6">
    <source>
        <dbReference type="ARBA" id="ARBA00023239"/>
    </source>
</evidence>
<dbReference type="InterPro" id="IPR044561">
    <property type="entry name" value="ACT_ThrD-II-like"/>
</dbReference>
<dbReference type="AlphaFoldDB" id="A0A1M5QEQ3"/>
<reference evidence="10 11" key="1">
    <citation type="submission" date="2016-11" db="EMBL/GenBank/DDBJ databases">
        <authorList>
            <person name="Jaros S."/>
            <person name="Januszkiewicz K."/>
            <person name="Wedrychowicz H."/>
        </authorList>
    </citation>
    <scope>NUCLEOTIDE SEQUENCE [LARGE SCALE GENOMIC DNA]</scope>
    <source>
        <strain evidence="10 11">DSM 8605</strain>
    </source>
</reference>
<dbReference type="Gene3D" id="3.40.50.1100">
    <property type="match status" value="2"/>
</dbReference>
<dbReference type="InterPro" id="IPR002912">
    <property type="entry name" value="ACT_dom"/>
</dbReference>
<evidence type="ECO:0000313" key="11">
    <source>
        <dbReference type="Proteomes" id="UP000184447"/>
    </source>
</evidence>
<dbReference type="GO" id="GO:0003941">
    <property type="term" value="F:L-serine ammonia-lyase activity"/>
    <property type="evidence" value="ECO:0007669"/>
    <property type="project" value="TreeGrafter"/>
</dbReference>
<accession>A0A1M5QEQ3</accession>
<dbReference type="PANTHER" id="PTHR48078:SF6">
    <property type="entry name" value="L-THREONINE DEHYDRATASE CATABOLIC TDCB"/>
    <property type="match status" value="1"/>
</dbReference>
<dbReference type="InterPro" id="IPR050147">
    <property type="entry name" value="Ser/Thr_Dehydratase"/>
</dbReference>
<dbReference type="PANTHER" id="PTHR48078">
    <property type="entry name" value="THREONINE DEHYDRATASE, MITOCHONDRIAL-RELATED"/>
    <property type="match status" value="1"/>
</dbReference>
<keyword evidence="11" id="KW-1185">Reference proteome</keyword>
<dbReference type="GO" id="GO:0006565">
    <property type="term" value="P:L-serine catabolic process"/>
    <property type="evidence" value="ECO:0007669"/>
    <property type="project" value="TreeGrafter"/>
</dbReference>
<dbReference type="InterPro" id="IPR045865">
    <property type="entry name" value="ACT-like_dom_sf"/>
</dbReference>
<comment type="catalytic activity">
    <reaction evidence="1">
        <text>L-threonine = 2-oxobutanoate + NH4(+)</text>
        <dbReference type="Rhea" id="RHEA:22108"/>
        <dbReference type="ChEBI" id="CHEBI:16763"/>
        <dbReference type="ChEBI" id="CHEBI:28938"/>
        <dbReference type="ChEBI" id="CHEBI:57926"/>
        <dbReference type="EC" id="4.3.1.19"/>
    </reaction>
</comment>
<evidence type="ECO:0000256" key="5">
    <source>
        <dbReference type="ARBA" id="ARBA00022898"/>
    </source>
</evidence>
<evidence type="ECO:0000313" key="10">
    <source>
        <dbReference type="EMBL" id="SHH12013.1"/>
    </source>
</evidence>
<gene>
    <name evidence="10" type="ORF">SAMN02745207_00014</name>
</gene>
<evidence type="ECO:0000256" key="3">
    <source>
        <dbReference type="ARBA" id="ARBA00010869"/>
    </source>
</evidence>
<dbReference type="FunFam" id="3.40.50.1100:FF:000007">
    <property type="entry name" value="L-threonine dehydratase catabolic TdcB"/>
    <property type="match status" value="1"/>
</dbReference>
<dbReference type="GO" id="GO:0009097">
    <property type="term" value="P:isoleucine biosynthetic process"/>
    <property type="evidence" value="ECO:0007669"/>
    <property type="project" value="TreeGrafter"/>
</dbReference>
<dbReference type="Pfam" id="PF00291">
    <property type="entry name" value="PALP"/>
    <property type="match status" value="1"/>
</dbReference>
<dbReference type="InterPro" id="IPR005789">
    <property type="entry name" value="Thr_deHydtase_catblc"/>
</dbReference>
<comment type="cofactor">
    <cofactor evidence="2">
        <name>pyridoxal 5'-phosphate</name>
        <dbReference type="ChEBI" id="CHEBI:597326"/>
    </cofactor>
</comment>
<dbReference type="InterPro" id="IPR001926">
    <property type="entry name" value="TrpB-like_PALP"/>
</dbReference>
<dbReference type="SUPFAM" id="SSF53686">
    <property type="entry name" value="Tryptophan synthase beta subunit-like PLP-dependent enzymes"/>
    <property type="match status" value="1"/>
</dbReference>
<dbReference type="GO" id="GO:0004794">
    <property type="term" value="F:threonine deaminase activity"/>
    <property type="evidence" value="ECO:0007669"/>
    <property type="project" value="UniProtKB-EC"/>
</dbReference>
<dbReference type="GO" id="GO:0006567">
    <property type="term" value="P:L-threonine catabolic process"/>
    <property type="evidence" value="ECO:0007669"/>
    <property type="project" value="InterPro"/>
</dbReference>
<proteinExistence type="inferred from homology"/>
<dbReference type="NCBIfam" id="TIGR01127">
    <property type="entry name" value="ilvA_1Cterm"/>
    <property type="match status" value="1"/>
</dbReference>
<evidence type="ECO:0000256" key="7">
    <source>
        <dbReference type="ARBA" id="ARBA00025527"/>
    </source>
</evidence>
<evidence type="ECO:0000256" key="8">
    <source>
        <dbReference type="ARBA" id="ARBA00031427"/>
    </source>
</evidence>
<comment type="function">
    <text evidence="7">Catalyzes the anaerobic formation of alpha-ketobutyrate and ammonia from threonine in a two-step reaction. The first step involved a dehydration of threonine and a production of enamine intermediates (aminocrotonate), which tautomerizes to its imine form (iminobutyrate). Both intermediates are unstable and short-lived. The second step is the nonenzymatic hydrolysis of the enamine/imine intermediates to form 2-ketobutyrate and free ammonia. In the low water environment of the cell, the second step is accelerated by RidA.</text>
</comment>
<dbReference type="STRING" id="1121316.SAMN02745207_00014"/>
<name>A0A1M5QEQ3_9CLOT</name>
<dbReference type="SUPFAM" id="SSF55021">
    <property type="entry name" value="ACT-like"/>
    <property type="match status" value="1"/>
</dbReference>
<dbReference type="CDD" id="cd04886">
    <property type="entry name" value="ACT_ThrD-II-like"/>
    <property type="match status" value="1"/>
</dbReference>
<comment type="similarity">
    <text evidence="3">Belongs to the serine/threonine dehydratase family.</text>
</comment>
<dbReference type="PROSITE" id="PS51671">
    <property type="entry name" value="ACT"/>
    <property type="match status" value="1"/>
</dbReference>
<evidence type="ECO:0000259" key="9">
    <source>
        <dbReference type="PROSITE" id="PS51671"/>
    </source>
</evidence>
<feature type="domain" description="ACT" evidence="9">
    <location>
        <begin position="336"/>
        <end position="411"/>
    </location>
</feature>
<dbReference type="RefSeq" id="WP_073335725.1">
    <property type="nucleotide sequence ID" value="NZ_FQXM01000002.1"/>
</dbReference>
<dbReference type="OrthoDB" id="9811476at2"/>
<organism evidence="10 11">
    <name type="scientific">Clostridium grantii DSM 8605</name>
    <dbReference type="NCBI Taxonomy" id="1121316"/>
    <lineage>
        <taxon>Bacteria</taxon>
        <taxon>Bacillati</taxon>
        <taxon>Bacillota</taxon>
        <taxon>Clostridia</taxon>
        <taxon>Eubacteriales</taxon>
        <taxon>Clostridiaceae</taxon>
        <taxon>Clostridium</taxon>
    </lineage>
</organism>
<sequence>MEYLCGNDQKCILSYNDIETATKNLNGISKKTELIYSTIFSNEYSNNVYIKPENLQITGSFKVRGAYNKICKLSEEEKKNGIIASSAGNHSQGVAYAAKLLGVNATIVMPKTTPLIKVSSTKSYGANVILHGSCYDEAYAKALELQEEHNYSFVHPFDDKDVIAGQGTISVEILNELSDADYILIPIGGGGLIAGMAYAAKSINPNIKIIGVEPEGANAMKESIKNNKVTSLSMVTTIAEGVAVKKPGYITFEIIKDYVDDIITVSDLDIMEAFLMVIEKHKLVAETSGVVSIAALKKLNVKDKKVVCVLSGGNIDVVTISSMINSGLVSRGRMFCFSVELPDKPGELLEISRILAELNANVIQLDHNQFKAFDRLKNVVLEITCETNGHEHINDIVTSLNARGYKVNKVY</sequence>
<dbReference type="EC" id="4.3.1.19" evidence="4"/>
<dbReference type="Proteomes" id="UP000184447">
    <property type="component" value="Unassembled WGS sequence"/>
</dbReference>
<dbReference type="InterPro" id="IPR036052">
    <property type="entry name" value="TrpB-like_PALP_sf"/>
</dbReference>
<evidence type="ECO:0000256" key="1">
    <source>
        <dbReference type="ARBA" id="ARBA00001274"/>
    </source>
</evidence>
<keyword evidence="6" id="KW-0456">Lyase</keyword>
<keyword evidence="5" id="KW-0663">Pyridoxal phosphate</keyword>
<evidence type="ECO:0000256" key="2">
    <source>
        <dbReference type="ARBA" id="ARBA00001933"/>
    </source>
</evidence>
<dbReference type="EMBL" id="FQXM01000002">
    <property type="protein sequence ID" value="SHH12013.1"/>
    <property type="molecule type" value="Genomic_DNA"/>
</dbReference>
<dbReference type="CDD" id="cd01562">
    <property type="entry name" value="Thr-dehyd"/>
    <property type="match status" value="1"/>
</dbReference>